<gene>
    <name evidence="8" type="primary">degS_1</name>
    <name evidence="8" type="ORF">NCTC11179_00441</name>
</gene>
<evidence type="ECO:0000256" key="5">
    <source>
        <dbReference type="ARBA" id="ARBA00023012"/>
    </source>
</evidence>
<dbReference type="Gene3D" id="1.20.5.1930">
    <property type="match status" value="1"/>
</dbReference>
<keyword evidence="6" id="KW-0472">Membrane</keyword>
<dbReference type="EMBL" id="UGQL01000001">
    <property type="protein sequence ID" value="STZ26914.1"/>
    <property type="molecule type" value="Genomic_DNA"/>
</dbReference>
<dbReference type="Pfam" id="PF02518">
    <property type="entry name" value="HATPase_c"/>
    <property type="match status" value="1"/>
</dbReference>
<dbReference type="InterPro" id="IPR003594">
    <property type="entry name" value="HATPase_dom"/>
</dbReference>
<evidence type="ECO:0000256" key="4">
    <source>
        <dbReference type="ARBA" id="ARBA00022777"/>
    </source>
</evidence>
<dbReference type="Gene3D" id="3.30.565.10">
    <property type="entry name" value="Histidine kinase-like ATPase, C-terminal domain"/>
    <property type="match status" value="1"/>
</dbReference>
<dbReference type="CDD" id="cd16917">
    <property type="entry name" value="HATPase_UhpB-NarQ-NarX-like"/>
    <property type="match status" value="1"/>
</dbReference>
<dbReference type="RefSeq" id="WP_115089954.1">
    <property type="nucleotide sequence ID" value="NZ_CP068107.1"/>
</dbReference>
<dbReference type="SUPFAM" id="SSF55874">
    <property type="entry name" value="ATPase domain of HSP90 chaperone/DNA topoisomerase II/histidine kinase"/>
    <property type="match status" value="1"/>
</dbReference>
<dbReference type="InterPro" id="IPR036890">
    <property type="entry name" value="HATPase_C_sf"/>
</dbReference>
<proteinExistence type="predicted"/>
<dbReference type="AlphaFoldDB" id="A0A378RIW2"/>
<evidence type="ECO:0000256" key="2">
    <source>
        <dbReference type="ARBA" id="ARBA00012438"/>
    </source>
</evidence>
<keyword evidence="6" id="KW-1133">Transmembrane helix</keyword>
<keyword evidence="9" id="KW-1185">Reference proteome</keyword>
<evidence type="ECO:0000256" key="3">
    <source>
        <dbReference type="ARBA" id="ARBA00022679"/>
    </source>
</evidence>
<keyword evidence="3 8" id="KW-0808">Transferase</keyword>
<keyword evidence="6" id="KW-0812">Transmembrane</keyword>
<feature type="domain" description="Histidine kinase/HSP90-like ATPase" evidence="7">
    <location>
        <begin position="162"/>
        <end position="251"/>
    </location>
</feature>
<dbReference type="EC" id="2.7.13.3" evidence="2"/>
<dbReference type="GO" id="GO:0000160">
    <property type="term" value="P:phosphorelay signal transduction system"/>
    <property type="evidence" value="ECO:0007669"/>
    <property type="project" value="UniProtKB-KW"/>
</dbReference>
<evidence type="ECO:0000313" key="9">
    <source>
        <dbReference type="Proteomes" id="UP000255024"/>
    </source>
</evidence>
<evidence type="ECO:0000313" key="8">
    <source>
        <dbReference type="EMBL" id="STZ26914.1"/>
    </source>
</evidence>
<feature type="transmembrane region" description="Helical" evidence="6">
    <location>
        <begin position="7"/>
        <end position="30"/>
    </location>
</feature>
<evidence type="ECO:0000256" key="6">
    <source>
        <dbReference type="SAM" id="Phobius"/>
    </source>
</evidence>
<dbReference type="PANTHER" id="PTHR24421:SF10">
    <property type="entry name" value="NITRATE_NITRITE SENSOR PROTEIN NARQ"/>
    <property type="match status" value="1"/>
</dbReference>
<name>A0A378RIW2_MYROD</name>
<reference evidence="8 9" key="1">
    <citation type="submission" date="2018-06" db="EMBL/GenBank/DDBJ databases">
        <authorList>
            <consortium name="Pathogen Informatics"/>
            <person name="Doyle S."/>
        </authorList>
    </citation>
    <scope>NUCLEOTIDE SEQUENCE [LARGE SCALE GENOMIC DNA]</scope>
    <source>
        <strain evidence="8 9">NCTC11179</strain>
    </source>
</reference>
<evidence type="ECO:0000259" key="7">
    <source>
        <dbReference type="Pfam" id="PF02518"/>
    </source>
</evidence>
<comment type="catalytic activity">
    <reaction evidence="1">
        <text>ATP + protein L-histidine = ADP + protein N-phospho-L-histidine.</text>
        <dbReference type="EC" id="2.7.13.3"/>
    </reaction>
</comment>
<accession>A0A378RIW2</accession>
<evidence type="ECO:0000256" key="1">
    <source>
        <dbReference type="ARBA" id="ARBA00000085"/>
    </source>
</evidence>
<dbReference type="GO" id="GO:0004673">
    <property type="term" value="F:protein histidine kinase activity"/>
    <property type="evidence" value="ECO:0007669"/>
    <property type="project" value="UniProtKB-EC"/>
</dbReference>
<keyword evidence="4" id="KW-0418">Kinase</keyword>
<organism evidence="8 9">
    <name type="scientific">Myroides odoratus</name>
    <name type="common">Flavobacterium odoratum</name>
    <dbReference type="NCBI Taxonomy" id="256"/>
    <lineage>
        <taxon>Bacteria</taxon>
        <taxon>Pseudomonadati</taxon>
        <taxon>Bacteroidota</taxon>
        <taxon>Flavobacteriia</taxon>
        <taxon>Flavobacteriales</taxon>
        <taxon>Flavobacteriaceae</taxon>
        <taxon>Myroides</taxon>
    </lineage>
</organism>
<sequence length="256" mass="29351">MQNDLNLFFWLGTSIMISLAIMVIILVIFYQNKIGKYHNEQLKEQLKTNLIVEHKERERMAKELHDGLCSDLATIKNLVSILELSPDKNTRTEIIADLRDGVLLCYEEALRISYNLSPPQVKDNTISVLLSNYIKRVSKVSDTELAFKSNKQTFVLDEIQKLEIYRIVQELVHNIIKHSYAKKATLSLVWQDDSVCLHLVDDGVKYSFDSQNGSRNSGLGLSNIKARIVQLQAEFTHESKQDGNDISIIIKRQEDD</sequence>
<dbReference type="Proteomes" id="UP000255024">
    <property type="component" value="Unassembled WGS sequence"/>
</dbReference>
<dbReference type="PANTHER" id="PTHR24421">
    <property type="entry name" value="NITRATE/NITRITE SENSOR PROTEIN NARX-RELATED"/>
    <property type="match status" value="1"/>
</dbReference>
<dbReference type="InterPro" id="IPR050482">
    <property type="entry name" value="Sensor_HK_TwoCompSys"/>
</dbReference>
<keyword evidence="5" id="KW-0902">Two-component regulatory system</keyword>
<protein>
    <recommendedName>
        <fullName evidence="2">histidine kinase</fullName>
        <ecNumber evidence="2">2.7.13.3</ecNumber>
    </recommendedName>
</protein>